<evidence type="ECO:0000256" key="4">
    <source>
        <dbReference type="ARBA" id="ARBA00022679"/>
    </source>
</evidence>
<keyword evidence="5" id="KW-0333">Golgi apparatus</keyword>
<dbReference type="OMA" id="YMATERP"/>
<dbReference type="GO" id="GO:0008375">
    <property type="term" value="F:acetylglucosaminyltransferase activity"/>
    <property type="evidence" value="ECO:0000318"/>
    <property type="project" value="GO_Central"/>
</dbReference>
<reference evidence="9" key="1">
    <citation type="submission" date="2025-08" db="UniProtKB">
        <authorList>
            <consortium name="RefSeq"/>
        </authorList>
    </citation>
    <scope>IDENTIFICATION</scope>
    <source>
        <strain evidence="9">J_2021</strain>
        <tissue evidence="9">Erythrocytes</tissue>
    </source>
</reference>
<dbReference type="OrthoDB" id="407609at2759"/>
<dbReference type="PANTHER" id="PTHR12042">
    <property type="entry name" value="LACTOSYLCERAMIDE 4-ALPHA-GALACTOSYLTRANSFERASE ALPHA- 1,4-GALACTOSYLTRANSFERASE"/>
    <property type="match status" value="1"/>
</dbReference>
<dbReference type="PANTHER" id="PTHR12042:SF16">
    <property type="entry name" value="ALPHA-1,4-N-ACETYLGLUCOSAMINYLTRANSFERASE"/>
    <property type="match status" value="1"/>
</dbReference>
<gene>
    <name evidence="9" type="primary">LOC108716242</name>
</gene>
<feature type="domain" description="Alpha 1,4-glycosyltransferase" evidence="7">
    <location>
        <begin position="225"/>
        <end position="350"/>
    </location>
</feature>
<evidence type="ECO:0000256" key="2">
    <source>
        <dbReference type="ARBA" id="ARBA00009003"/>
    </source>
</evidence>
<dbReference type="InterPro" id="IPR007652">
    <property type="entry name" value="A1-4-GlycosylTfrase_dom"/>
</dbReference>
<keyword evidence="8" id="KW-1185">Reference proteome</keyword>
<proteinExistence type="inferred from homology"/>
<keyword evidence="4" id="KW-0808">Transferase</keyword>
<evidence type="ECO:0000256" key="5">
    <source>
        <dbReference type="ARBA" id="ARBA00023034"/>
    </source>
</evidence>
<dbReference type="KEGG" id="xla:108716242"/>
<comment type="subcellular location">
    <subcellularLocation>
        <location evidence="1">Golgi apparatus membrane</location>
        <topology evidence="1">Single-pass type II membrane protein</topology>
    </subcellularLocation>
</comment>
<accession>A0A1L8GBD4</accession>
<dbReference type="PaxDb" id="8355-A0A1L8GBD4"/>
<evidence type="ECO:0000256" key="6">
    <source>
        <dbReference type="ARBA" id="ARBA00023136"/>
    </source>
</evidence>
<dbReference type="Gene3D" id="3.90.550.20">
    <property type="match status" value="1"/>
</dbReference>
<dbReference type="Pfam" id="PF04488">
    <property type="entry name" value="Gly_transf_sug"/>
    <property type="match status" value="1"/>
</dbReference>
<sequence>MLKALKIVTFMLIITVLGLLYKTSIQQNSVSIYVIISELLNFKARNQNHNVNWGADNLVTTQRTVILNPGEILRKGNGIIFLETTNNIRPSSLVLCAIESAAHVYHDRPIVFFMKGLTNITTMEEESQIQNNFPSLASYNNVYILPLRLEEIFEDTPLLAWYKKINVTMEHHWIHVSSDACRLALIWKHGGIYMDTDFISFQPIPEVDFVAAQSSKESSNGVFGFRPRHSFPWNSMENFVKNYKGAVWGHQGPQLFTRVLKQQCELPTFKALEDLICGNISFLNPQHFYPISYPYWKQYYQVWEKFPTFNNSYSLHLWNYMNKGRKTVVHGSNTLASHLYQQHCPYTYEELKESHTNKSTTLSN</sequence>
<dbReference type="GO" id="GO:0006493">
    <property type="term" value="P:protein O-linked glycosylation"/>
    <property type="evidence" value="ECO:0000318"/>
    <property type="project" value="GO_Central"/>
</dbReference>
<name>A0A1L8GBD4_XENLA</name>
<comment type="similarity">
    <text evidence="2">Belongs to the glycosyltransferase 32 family.</text>
</comment>
<evidence type="ECO:0000313" key="8">
    <source>
        <dbReference type="Proteomes" id="UP000186698"/>
    </source>
</evidence>
<dbReference type="STRING" id="8355.A0A1L8GBD4"/>
<protein>
    <submittedName>
        <fullName evidence="9">Alpha-1,4-N-acetylglucosaminyltransferase</fullName>
    </submittedName>
</protein>
<dbReference type="RefSeq" id="XP_018117851.1">
    <property type="nucleotide sequence ID" value="XM_018262362.1"/>
</dbReference>
<keyword evidence="6" id="KW-0472">Membrane</keyword>
<dbReference type="Pfam" id="PF04572">
    <property type="entry name" value="Gb3_synth"/>
    <property type="match status" value="1"/>
</dbReference>
<dbReference type="InterPro" id="IPR007577">
    <property type="entry name" value="GlycoTrfase_DXD_sugar-bd_CS"/>
</dbReference>
<dbReference type="SUPFAM" id="SSF53448">
    <property type="entry name" value="Nucleotide-diphospho-sugar transferases"/>
    <property type="match status" value="1"/>
</dbReference>
<dbReference type="AlphaFoldDB" id="A0A1L8GBD4"/>
<dbReference type="Bgee" id="108716242">
    <property type="expression patterns" value="Expressed in stomach"/>
</dbReference>
<dbReference type="InterPro" id="IPR051981">
    <property type="entry name" value="Glycosyltransf_32"/>
</dbReference>
<evidence type="ECO:0000313" key="9">
    <source>
        <dbReference type="RefSeq" id="XP_018117851.1"/>
    </source>
</evidence>
<dbReference type="GeneID" id="108716242"/>
<organism evidence="8 9">
    <name type="scientific">Xenopus laevis</name>
    <name type="common">African clawed frog</name>
    <dbReference type="NCBI Taxonomy" id="8355"/>
    <lineage>
        <taxon>Eukaryota</taxon>
        <taxon>Metazoa</taxon>
        <taxon>Chordata</taxon>
        <taxon>Craniata</taxon>
        <taxon>Vertebrata</taxon>
        <taxon>Euteleostomi</taxon>
        <taxon>Amphibia</taxon>
        <taxon>Batrachia</taxon>
        <taxon>Anura</taxon>
        <taxon>Pipoidea</taxon>
        <taxon>Pipidae</taxon>
        <taxon>Xenopodinae</taxon>
        <taxon>Xenopus</taxon>
        <taxon>Xenopus</taxon>
    </lineage>
</organism>
<evidence type="ECO:0000256" key="3">
    <source>
        <dbReference type="ARBA" id="ARBA00022676"/>
    </source>
</evidence>
<evidence type="ECO:0000256" key="1">
    <source>
        <dbReference type="ARBA" id="ARBA00004323"/>
    </source>
</evidence>
<dbReference type="GO" id="GO:0000139">
    <property type="term" value="C:Golgi membrane"/>
    <property type="evidence" value="ECO:0007669"/>
    <property type="project" value="UniProtKB-SubCell"/>
</dbReference>
<keyword evidence="3" id="KW-0328">Glycosyltransferase</keyword>
<evidence type="ECO:0000259" key="7">
    <source>
        <dbReference type="Pfam" id="PF04572"/>
    </source>
</evidence>
<dbReference type="Proteomes" id="UP000186698">
    <property type="component" value="Chromosome 5L"/>
</dbReference>
<dbReference type="InterPro" id="IPR029044">
    <property type="entry name" value="Nucleotide-diphossugar_trans"/>
</dbReference>